<feature type="domain" description="Transglycosylase SLT" evidence="1">
    <location>
        <begin position="27"/>
        <end position="116"/>
    </location>
</feature>
<dbReference type="InterPro" id="IPR023346">
    <property type="entry name" value="Lysozyme-like_dom_sf"/>
</dbReference>
<comment type="caution">
    <text evidence="2">The sequence shown here is derived from an EMBL/GenBank/DDBJ whole genome shotgun (WGS) entry which is preliminary data.</text>
</comment>
<evidence type="ECO:0000313" key="2">
    <source>
        <dbReference type="EMBL" id="GAA5512530.1"/>
    </source>
</evidence>
<accession>A0ABP9W6W4</accession>
<organism evidence="2 3">
    <name type="scientific">Deinococcus carri</name>
    <dbReference type="NCBI Taxonomy" id="1211323"/>
    <lineage>
        <taxon>Bacteria</taxon>
        <taxon>Thermotogati</taxon>
        <taxon>Deinococcota</taxon>
        <taxon>Deinococci</taxon>
        <taxon>Deinococcales</taxon>
        <taxon>Deinococcaceae</taxon>
        <taxon>Deinococcus</taxon>
    </lineage>
</organism>
<dbReference type="SUPFAM" id="SSF53955">
    <property type="entry name" value="Lysozyme-like"/>
    <property type="match status" value="1"/>
</dbReference>
<keyword evidence="3" id="KW-1185">Reference proteome</keyword>
<reference evidence="2 3" key="1">
    <citation type="submission" date="2024-02" db="EMBL/GenBank/DDBJ databases">
        <title>Deinococcus carri NBRC 110142.</title>
        <authorList>
            <person name="Ichikawa N."/>
            <person name="Katano-Makiyama Y."/>
            <person name="Hidaka K."/>
        </authorList>
    </citation>
    <scope>NUCLEOTIDE SEQUENCE [LARGE SCALE GENOMIC DNA]</scope>
    <source>
        <strain evidence="2 3">NBRC 110142</strain>
    </source>
</reference>
<dbReference type="Proteomes" id="UP001401887">
    <property type="component" value="Unassembled WGS sequence"/>
</dbReference>
<dbReference type="PANTHER" id="PTHR37423:SF2">
    <property type="entry name" value="MEMBRANE-BOUND LYTIC MUREIN TRANSGLYCOSYLASE C"/>
    <property type="match status" value="1"/>
</dbReference>
<dbReference type="EMBL" id="BAABRP010000002">
    <property type="protein sequence ID" value="GAA5512530.1"/>
    <property type="molecule type" value="Genomic_DNA"/>
</dbReference>
<sequence>MGACCGWADACGVIPRDLYGWTVYYAGHFGLDPDLLVSLVWVESWFCPRAVSPKGALGLGQLMPGTARELGVENPFDPRQNLYGAAKYLRQQWNTFKDWPLALAAYNAGPGNVMAAGGVPTIPETQPYVAKVLGTYRALKRSPVRFQGMN</sequence>
<dbReference type="Gene3D" id="1.10.530.10">
    <property type="match status" value="1"/>
</dbReference>
<dbReference type="PANTHER" id="PTHR37423">
    <property type="entry name" value="SOLUBLE LYTIC MUREIN TRANSGLYCOSYLASE-RELATED"/>
    <property type="match status" value="1"/>
</dbReference>
<dbReference type="CDD" id="cd00254">
    <property type="entry name" value="LT-like"/>
    <property type="match status" value="1"/>
</dbReference>
<name>A0ABP9W6W4_9DEIO</name>
<dbReference type="InterPro" id="IPR008258">
    <property type="entry name" value="Transglycosylase_SLT_dom_1"/>
</dbReference>
<proteinExistence type="predicted"/>
<protein>
    <submittedName>
        <fullName evidence="2">Membrane-bound lytic murein transglycosylase F</fullName>
    </submittedName>
</protein>
<dbReference type="Pfam" id="PF01464">
    <property type="entry name" value="SLT"/>
    <property type="match status" value="1"/>
</dbReference>
<evidence type="ECO:0000313" key="3">
    <source>
        <dbReference type="Proteomes" id="UP001401887"/>
    </source>
</evidence>
<gene>
    <name evidence="2" type="primary">mltF</name>
    <name evidence="2" type="ORF">Dcar01_01244</name>
</gene>
<evidence type="ECO:0000259" key="1">
    <source>
        <dbReference type="Pfam" id="PF01464"/>
    </source>
</evidence>